<dbReference type="EMBL" id="CP050177">
    <property type="protein sequence ID" value="QIQ05343.1"/>
    <property type="molecule type" value="Genomic_DNA"/>
</dbReference>
<feature type="compositionally biased region" description="Acidic residues" evidence="1">
    <location>
        <begin position="8"/>
        <end position="17"/>
    </location>
</feature>
<feature type="transmembrane region" description="Helical" evidence="2">
    <location>
        <begin position="234"/>
        <end position="257"/>
    </location>
</feature>
<feature type="domain" description="YdbS-like PH" evidence="3">
    <location>
        <begin position="425"/>
        <end position="485"/>
    </location>
</feature>
<dbReference type="RefSeq" id="WP_167033850.1">
    <property type="nucleotide sequence ID" value="NZ_CP050177.1"/>
</dbReference>
<dbReference type="PIRSF" id="PIRSF026631">
    <property type="entry name" value="UCP026631"/>
    <property type="match status" value="1"/>
</dbReference>
<dbReference type="InterPro" id="IPR014529">
    <property type="entry name" value="UCP026631"/>
</dbReference>
<dbReference type="KEGG" id="slia:HA039_26375"/>
<dbReference type="AlphaFoldDB" id="A0A6G9H482"/>
<evidence type="ECO:0000256" key="1">
    <source>
        <dbReference type="SAM" id="MobiDB-lite"/>
    </source>
</evidence>
<feature type="transmembrane region" description="Helical" evidence="2">
    <location>
        <begin position="60"/>
        <end position="80"/>
    </location>
</feature>
<evidence type="ECO:0000313" key="4">
    <source>
        <dbReference type="EMBL" id="QIQ05343.1"/>
    </source>
</evidence>
<accession>A0A6G9H482</accession>
<name>A0A6G9H482_9ACTN</name>
<dbReference type="InterPro" id="IPR005182">
    <property type="entry name" value="YdbS-like_PH"/>
</dbReference>
<evidence type="ECO:0000313" key="5">
    <source>
        <dbReference type="Proteomes" id="UP000501179"/>
    </source>
</evidence>
<keyword evidence="2" id="KW-0472">Membrane</keyword>
<keyword evidence="2" id="KW-0812">Transmembrane</keyword>
<reference evidence="4 5" key="1">
    <citation type="submission" date="2020-03" db="EMBL/GenBank/DDBJ databases">
        <title>A novel species.</title>
        <authorList>
            <person name="Gao J."/>
        </authorList>
    </citation>
    <scope>NUCLEOTIDE SEQUENCE [LARGE SCALE GENOMIC DNA]</scope>
    <source>
        <strain evidence="4 5">QMT-12</strain>
    </source>
</reference>
<organism evidence="4 5">
    <name type="scientific">Streptomyces liangshanensis</name>
    <dbReference type="NCBI Taxonomy" id="2717324"/>
    <lineage>
        <taxon>Bacteria</taxon>
        <taxon>Bacillati</taxon>
        <taxon>Actinomycetota</taxon>
        <taxon>Actinomycetes</taxon>
        <taxon>Kitasatosporales</taxon>
        <taxon>Streptomycetaceae</taxon>
        <taxon>Streptomyces</taxon>
    </lineage>
</organism>
<gene>
    <name evidence="4" type="ORF">HA039_26375</name>
</gene>
<proteinExistence type="predicted"/>
<feature type="transmembrane region" description="Helical" evidence="2">
    <location>
        <begin position="194"/>
        <end position="214"/>
    </location>
</feature>
<feature type="domain" description="YdbS-like PH" evidence="3">
    <location>
        <begin position="83"/>
        <end position="162"/>
    </location>
</feature>
<dbReference type="PANTHER" id="PTHR34473:SF2">
    <property type="entry name" value="UPF0699 TRANSMEMBRANE PROTEIN YDBT"/>
    <property type="match status" value="1"/>
</dbReference>
<evidence type="ECO:0000259" key="3">
    <source>
        <dbReference type="Pfam" id="PF03703"/>
    </source>
</evidence>
<dbReference type="PANTHER" id="PTHR34473">
    <property type="entry name" value="UPF0699 TRANSMEMBRANE PROTEIN YDBS"/>
    <property type="match status" value="1"/>
</dbReference>
<keyword evidence="2" id="KW-1133">Transmembrane helix</keyword>
<feature type="transmembrane region" description="Helical" evidence="2">
    <location>
        <begin position="400"/>
        <end position="418"/>
    </location>
</feature>
<dbReference type="Pfam" id="PF03703">
    <property type="entry name" value="bPH_2"/>
    <property type="match status" value="2"/>
</dbReference>
<dbReference type="Proteomes" id="UP000501179">
    <property type="component" value="Chromosome"/>
</dbReference>
<keyword evidence="5" id="KW-1185">Reference proteome</keyword>
<feature type="transmembrane region" description="Helical" evidence="2">
    <location>
        <begin position="376"/>
        <end position="394"/>
    </location>
</feature>
<feature type="transmembrane region" description="Helical" evidence="2">
    <location>
        <begin position="28"/>
        <end position="48"/>
    </location>
</feature>
<sequence>MSDAGGTGEDEVSPGEDDGWRRLDRRGLLVTATVLAGVGLGAGVPTAVGTTGPMPLGEALAWVLLGTAALAACGTAGAYVRRRRTRYRVGPERVEFHTGLFLVKRRSLARERIRSVDLTAGLLPRSLGLVKVRIGTGEHTGDASTLELDAVRRAEGERLRRELLDRTPAEPGPRRDGVLAVLDPGWVRYAPLSFAAPVLGGTAAGGLLQVSDWFGAQAEVIDWVAERLRDTPLLWSAVVLVTAAGLAGVVGALGLWTEMWWGYRLEREPGGTLRVRRGLLTSRSVSIEERRLRGVELVEPIGVRLVGAARLDAVATGLAHDDEDGHADHRTLLPAAPRAFADELAARVLREPVSPTRTARLIPHPRAARSRRVRRALAAVLLPAALLAVLGLLLTDALLYVAAVATAVLLPLALLLALDAARNLGHATTGAYLVARSGTLRRTTVALRRGGVIGWTVRQSYFQRRAGLITLTATTAAGAGAYAIKDAAQGEGLAFAAEAVPGLLEPFLEPG</sequence>
<feature type="region of interest" description="Disordered" evidence="1">
    <location>
        <begin position="1"/>
        <end position="20"/>
    </location>
</feature>
<protein>
    <submittedName>
        <fullName evidence="4">PH domain-containing protein</fullName>
    </submittedName>
</protein>
<evidence type="ECO:0000256" key="2">
    <source>
        <dbReference type="SAM" id="Phobius"/>
    </source>
</evidence>